<comment type="caution">
    <text evidence="2">The sequence shown here is derived from an EMBL/GenBank/DDBJ whole genome shotgun (WGS) entry which is preliminary data.</text>
</comment>
<feature type="region of interest" description="Disordered" evidence="1">
    <location>
        <begin position="134"/>
        <end position="170"/>
    </location>
</feature>
<dbReference type="EMBL" id="JAINUG010000080">
    <property type="protein sequence ID" value="KAJ8399863.1"/>
    <property type="molecule type" value="Genomic_DNA"/>
</dbReference>
<dbReference type="AlphaFoldDB" id="A0AAD7SCL0"/>
<organism evidence="2 3">
    <name type="scientific">Aldrovandia affinis</name>
    <dbReference type="NCBI Taxonomy" id="143900"/>
    <lineage>
        <taxon>Eukaryota</taxon>
        <taxon>Metazoa</taxon>
        <taxon>Chordata</taxon>
        <taxon>Craniata</taxon>
        <taxon>Vertebrata</taxon>
        <taxon>Euteleostomi</taxon>
        <taxon>Actinopterygii</taxon>
        <taxon>Neopterygii</taxon>
        <taxon>Teleostei</taxon>
        <taxon>Notacanthiformes</taxon>
        <taxon>Halosauridae</taxon>
        <taxon>Aldrovandia</taxon>
    </lineage>
</organism>
<name>A0AAD7SCL0_9TELE</name>
<evidence type="ECO:0000313" key="2">
    <source>
        <dbReference type="EMBL" id="KAJ8399863.1"/>
    </source>
</evidence>
<dbReference type="Proteomes" id="UP001221898">
    <property type="component" value="Unassembled WGS sequence"/>
</dbReference>
<feature type="region of interest" description="Disordered" evidence="1">
    <location>
        <begin position="1"/>
        <end position="43"/>
    </location>
</feature>
<proteinExistence type="predicted"/>
<evidence type="ECO:0000256" key="1">
    <source>
        <dbReference type="SAM" id="MobiDB-lite"/>
    </source>
</evidence>
<gene>
    <name evidence="2" type="ORF">AAFF_G00405930</name>
</gene>
<keyword evidence="3" id="KW-1185">Reference proteome</keyword>
<protein>
    <submittedName>
        <fullName evidence="2">Uncharacterized protein</fullName>
    </submittedName>
</protein>
<reference evidence="2" key="1">
    <citation type="journal article" date="2023" name="Science">
        <title>Genome structures resolve the early diversification of teleost fishes.</title>
        <authorList>
            <person name="Parey E."/>
            <person name="Louis A."/>
            <person name="Montfort J."/>
            <person name="Bouchez O."/>
            <person name="Roques C."/>
            <person name="Iampietro C."/>
            <person name="Lluch J."/>
            <person name="Castinel A."/>
            <person name="Donnadieu C."/>
            <person name="Desvignes T."/>
            <person name="Floi Bucao C."/>
            <person name="Jouanno E."/>
            <person name="Wen M."/>
            <person name="Mejri S."/>
            <person name="Dirks R."/>
            <person name="Jansen H."/>
            <person name="Henkel C."/>
            <person name="Chen W.J."/>
            <person name="Zahm M."/>
            <person name="Cabau C."/>
            <person name="Klopp C."/>
            <person name="Thompson A.W."/>
            <person name="Robinson-Rechavi M."/>
            <person name="Braasch I."/>
            <person name="Lecointre G."/>
            <person name="Bobe J."/>
            <person name="Postlethwait J.H."/>
            <person name="Berthelot C."/>
            <person name="Roest Crollius H."/>
            <person name="Guiguen Y."/>
        </authorList>
    </citation>
    <scope>NUCLEOTIDE SEQUENCE</scope>
    <source>
        <strain evidence="2">NC1722</strain>
    </source>
</reference>
<evidence type="ECO:0000313" key="3">
    <source>
        <dbReference type="Proteomes" id="UP001221898"/>
    </source>
</evidence>
<accession>A0AAD7SCL0</accession>
<feature type="compositionally biased region" description="Pro residues" evidence="1">
    <location>
        <begin position="16"/>
        <end position="32"/>
    </location>
</feature>
<sequence length="170" mass="18486">MKLKIEVKVGSQPAVRGPPPQRAHSSPQPPAYLRPASSGARAKGPTFLQLLQPACPTDHPPPRGSRANTRPAAARVLLLITHHVPGVPSSISLSAIPYTCHACQRQPAPLPNLSTAWEIHREEVGQVGHWQEYRQSNHHSRSGEERRFSTPIPPAPIGSDVEEGKAPHHK</sequence>